<sequence>MIANNEDVDDDLMVGNISKDFSEEFNSTNADDEDDFHVENGEKTAVVSKGRDTNRFPFTRIRSLMKMDPDLTISSQESVFLITKAAELFVQLQALEAYKKTKQAKRKTVQKKDLDAAIAELDCMAFLEGAID</sequence>
<dbReference type="InterPro" id="IPR050568">
    <property type="entry name" value="Transcr_DNA_Rep_Reg"/>
</dbReference>
<dbReference type="Pfam" id="PF00808">
    <property type="entry name" value="CBFD_NFYB_HMF"/>
    <property type="match status" value="1"/>
</dbReference>
<dbReference type="CDD" id="cd22929">
    <property type="entry name" value="HFD_POLE4-like"/>
    <property type="match status" value="1"/>
</dbReference>
<dbReference type="GeneID" id="136082303"/>
<dbReference type="RefSeq" id="XP_065657190.1">
    <property type="nucleotide sequence ID" value="XM_065801118.1"/>
</dbReference>
<keyword evidence="2" id="KW-0539">Nucleus</keyword>
<dbReference type="PANTHER" id="PTHR10252:SF79">
    <property type="entry name" value="DNA POLYMERASE EPSILON SUBUNIT 4"/>
    <property type="match status" value="1"/>
</dbReference>
<protein>
    <submittedName>
        <fullName evidence="5">DNA polymerase epsilon subunit 4-like</fullName>
    </submittedName>
</protein>
<evidence type="ECO:0000313" key="4">
    <source>
        <dbReference type="Proteomes" id="UP001652625"/>
    </source>
</evidence>
<evidence type="ECO:0000313" key="5">
    <source>
        <dbReference type="RefSeq" id="XP_065657190.1"/>
    </source>
</evidence>
<evidence type="ECO:0000259" key="3">
    <source>
        <dbReference type="Pfam" id="PF00808"/>
    </source>
</evidence>
<reference evidence="5" key="1">
    <citation type="submission" date="2025-08" db="UniProtKB">
        <authorList>
            <consortium name="RefSeq"/>
        </authorList>
    </citation>
    <scope>IDENTIFICATION</scope>
</reference>
<dbReference type="InterPro" id="IPR003958">
    <property type="entry name" value="CBFA_NFYB_domain"/>
</dbReference>
<proteinExistence type="predicted"/>
<name>A0ABM4C6G7_HYDVU</name>
<keyword evidence="4" id="KW-1185">Reference proteome</keyword>
<organism evidence="4 5">
    <name type="scientific">Hydra vulgaris</name>
    <name type="common">Hydra</name>
    <name type="synonym">Hydra attenuata</name>
    <dbReference type="NCBI Taxonomy" id="6087"/>
    <lineage>
        <taxon>Eukaryota</taxon>
        <taxon>Metazoa</taxon>
        <taxon>Cnidaria</taxon>
        <taxon>Hydrozoa</taxon>
        <taxon>Hydroidolina</taxon>
        <taxon>Anthoathecata</taxon>
        <taxon>Aplanulata</taxon>
        <taxon>Hydridae</taxon>
        <taxon>Hydra</taxon>
    </lineage>
</organism>
<gene>
    <name evidence="5" type="primary">LOC136082303</name>
</gene>
<feature type="domain" description="Transcription factor CBF/NF-Y/archaeal histone" evidence="3">
    <location>
        <begin position="55"/>
        <end position="118"/>
    </location>
</feature>
<accession>A0ABM4C6G7</accession>
<dbReference type="Gene3D" id="1.10.20.10">
    <property type="entry name" value="Histone, subunit A"/>
    <property type="match status" value="1"/>
</dbReference>
<comment type="subcellular location">
    <subcellularLocation>
        <location evidence="1">Nucleus</location>
    </subcellularLocation>
</comment>
<dbReference type="PANTHER" id="PTHR10252">
    <property type="entry name" value="HISTONE-LIKE TRANSCRIPTION FACTOR CCAAT-RELATED"/>
    <property type="match status" value="1"/>
</dbReference>
<dbReference type="InterPro" id="IPR009072">
    <property type="entry name" value="Histone-fold"/>
</dbReference>
<evidence type="ECO:0000256" key="1">
    <source>
        <dbReference type="ARBA" id="ARBA00004123"/>
    </source>
</evidence>
<dbReference type="SUPFAM" id="SSF47113">
    <property type="entry name" value="Histone-fold"/>
    <property type="match status" value="1"/>
</dbReference>
<evidence type="ECO:0000256" key="2">
    <source>
        <dbReference type="ARBA" id="ARBA00023242"/>
    </source>
</evidence>
<dbReference type="Proteomes" id="UP001652625">
    <property type="component" value="Chromosome 07"/>
</dbReference>